<dbReference type="InterPro" id="IPR036291">
    <property type="entry name" value="NAD(P)-bd_dom_sf"/>
</dbReference>
<evidence type="ECO:0000259" key="1">
    <source>
        <dbReference type="Pfam" id="PF08501"/>
    </source>
</evidence>
<dbReference type="PANTHER" id="PTHR21089">
    <property type="entry name" value="SHIKIMATE DEHYDROGENASE"/>
    <property type="match status" value="1"/>
</dbReference>
<feature type="domain" description="Shikimate dehydrogenase substrate binding N-terminal" evidence="1">
    <location>
        <begin position="13"/>
        <end position="92"/>
    </location>
</feature>
<keyword evidence="3" id="KW-1185">Reference proteome</keyword>
<dbReference type="Proteomes" id="UP001345691">
    <property type="component" value="Unassembled WGS sequence"/>
</dbReference>
<dbReference type="Gene3D" id="3.40.50.720">
    <property type="entry name" value="NAD(P)-binding Rossmann-like Domain"/>
    <property type="match status" value="1"/>
</dbReference>
<name>A0ABR0JCW6_9EURO</name>
<protein>
    <recommendedName>
        <fullName evidence="1">Shikimate dehydrogenase substrate binding N-terminal domain-containing protein</fullName>
    </recommendedName>
</protein>
<accession>A0ABR0JCW6</accession>
<dbReference type="InterPro" id="IPR022893">
    <property type="entry name" value="Shikimate_DH_fam"/>
</dbReference>
<gene>
    <name evidence="2" type="ORF">LTR69_004813</name>
</gene>
<dbReference type="SUPFAM" id="SSF53223">
    <property type="entry name" value="Aminoacid dehydrogenase-like, N-terminal domain"/>
    <property type="match status" value="1"/>
</dbReference>
<dbReference type="SUPFAM" id="SSF51735">
    <property type="entry name" value="NAD(P)-binding Rossmann-fold domains"/>
    <property type="match status" value="1"/>
</dbReference>
<proteinExistence type="predicted"/>
<evidence type="ECO:0000313" key="2">
    <source>
        <dbReference type="EMBL" id="KAK5061631.1"/>
    </source>
</evidence>
<comment type="caution">
    <text evidence="2">The sequence shown here is derived from an EMBL/GenBank/DDBJ whole genome shotgun (WGS) entry which is preliminary data.</text>
</comment>
<dbReference type="InterPro" id="IPR046346">
    <property type="entry name" value="Aminoacid_DH-like_N_sf"/>
</dbReference>
<dbReference type="InterPro" id="IPR013708">
    <property type="entry name" value="Shikimate_DH-bd_N"/>
</dbReference>
<reference evidence="2 3" key="1">
    <citation type="submission" date="2023-08" db="EMBL/GenBank/DDBJ databases">
        <title>Black Yeasts Isolated from many extreme environments.</title>
        <authorList>
            <person name="Coleine C."/>
            <person name="Stajich J.E."/>
            <person name="Selbmann L."/>
        </authorList>
    </citation>
    <scope>NUCLEOTIDE SEQUENCE [LARGE SCALE GENOMIC DNA]</scope>
    <source>
        <strain evidence="2 3">CCFEE 6328</strain>
    </source>
</reference>
<sequence length="299" mass="33390">MINPNARSCLYIAGGPGGNSIGPAVHEYIAKSLGLDWMCIFLRLPSIDDVMRLFHVPSFAGGIVTMPHKRTVIPLLDHCDELVTMLGACNFVYRAPNGQLHGTNTDWVGIQNAMEATDTDYVSGRIAMVYGAGGASRAAIYALWAGLKCSKIYLVNRDSNEVAELLQDIHQHSDSYQPDIIHVKTVSQAKTLQTPYHVVSTVPDFEPVTLEEVEARDILVDFLRRNDSDKGLLVDMCYHPPVTRNIQLAKQFGWRSVQGFTVVAHQFALQWKLWTAKTINEDGVFEMVERLVHEREHTA</sequence>
<dbReference type="Pfam" id="PF08501">
    <property type="entry name" value="Shikimate_dh_N"/>
    <property type="match status" value="1"/>
</dbReference>
<dbReference type="EMBL" id="JAVRRF010000009">
    <property type="protein sequence ID" value="KAK5061631.1"/>
    <property type="molecule type" value="Genomic_DNA"/>
</dbReference>
<organism evidence="2 3">
    <name type="scientific">Exophiala sideris</name>
    <dbReference type="NCBI Taxonomy" id="1016849"/>
    <lineage>
        <taxon>Eukaryota</taxon>
        <taxon>Fungi</taxon>
        <taxon>Dikarya</taxon>
        <taxon>Ascomycota</taxon>
        <taxon>Pezizomycotina</taxon>
        <taxon>Eurotiomycetes</taxon>
        <taxon>Chaetothyriomycetidae</taxon>
        <taxon>Chaetothyriales</taxon>
        <taxon>Herpotrichiellaceae</taxon>
        <taxon>Exophiala</taxon>
    </lineage>
</organism>
<dbReference type="CDD" id="cd01065">
    <property type="entry name" value="NAD_bind_Shikimate_DH"/>
    <property type="match status" value="1"/>
</dbReference>
<dbReference type="PANTHER" id="PTHR21089:SF26">
    <property type="entry name" value="AROM POLYPEPTIDE, PUTATIVE-RELATED"/>
    <property type="match status" value="1"/>
</dbReference>
<dbReference type="Gene3D" id="3.40.50.10860">
    <property type="entry name" value="Leucine Dehydrogenase, chain A, domain 1"/>
    <property type="match status" value="1"/>
</dbReference>
<evidence type="ECO:0000313" key="3">
    <source>
        <dbReference type="Proteomes" id="UP001345691"/>
    </source>
</evidence>